<protein>
    <recommendedName>
        <fullName evidence="1">F-box domain-containing protein</fullName>
    </recommendedName>
</protein>
<dbReference type="Proteomes" id="UP000724874">
    <property type="component" value="Unassembled WGS sequence"/>
</dbReference>
<comment type="caution">
    <text evidence="2">The sequence shown here is derived from an EMBL/GenBank/DDBJ whole genome shotgun (WGS) entry which is preliminary data.</text>
</comment>
<name>A0A9P5NB69_GYMJU</name>
<reference evidence="2" key="1">
    <citation type="submission" date="2020-11" db="EMBL/GenBank/DDBJ databases">
        <authorList>
            <consortium name="DOE Joint Genome Institute"/>
            <person name="Ahrendt S."/>
            <person name="Riley R."/>
            <person name="Andreopoulos W."/>
            <person name="LaButti K."/>
            <person name="Pangilinan J."/>
            <person name="Ruiz-duenas F.J."/>
            <person name="Barrasa J.M."/>
            <person name="Sanchez-Garcia M."/>
            <person name="Camarero S."/>
            <person name="Miyauchi S."/>
            <person name="Serrano A."/>
            <person name="Linde D."/>
            <person name="Babiker R."/>
            <person name="Drula E."/>
            <person name="Ayuso-Fernandez I."/>
            <person name="Pacheco R."/>
            <person name="Padilla G."/>
            <person name="Ferreira P."/>
            <person name="Barriuso J."/>
            <person name="Kellner H."/>
            <person name="Castanera R."/>
            <person name="Alfaro M."/>
            <person name="Ramirez L."/>
            <person name="Pisabarro A.G."/>
            <person name="Kuo A."/>
            <person name="Tritt A."/>
            <person name="Lipzen A."/>
            <person name="He G."/>
            <person name="Yan M."/>
            <person name="Ng V."/>
            <person name="Cullen D."/>
            <person name="Martin F."/>
            <person name="Rosso M.-N."/>
            <person name="Henrissat B."/>
            <person name="Hibbett D."/>
            <person name="Martinez A.T."/>
            <person name="Grigoriev I.V."/>
        </authorList>
    </citation>
    <scope>NUCLEOTIDE SEQUENCE</scope>
    <source>
        <strain evidence="2">AH 44721</strain>
    </source>
</reference>
<gene>
    <name evidence="2" type="ORF">CPB84DRAFT_1796257</name>
</gene>
<sequence>MYSSLLNLLRHRMSLTTLPLELVLCVFKCLDWQDILNLRQVHFPPERPLYLYNCEGLEALICIWQAAERGWTTDPDNNVSTSVSFDSSYPLAPQVRQNPNLLQRNILLDRGLKAFHLIEGGRWLLVVKFSGAVSYYDLHHPTGTAIEIGPPRQLIPDLTERRPWTVVLTAVDIDHREPFLVFNFAVYTRIWLGFSSEQIQIWRITLDLDHKNEAVGLKTTRLALISPLGLNNSPTSISLYGHQVAWDCGGGDAISVVVADWTDPTMHAQPRTEAQIPLKALSMRKVTHLGRARELPSFQLVQEKLLLAIKPWLILYDLASAPVFQHPGPADLPAPNVVPDLIPLATPLIWRKKFSDLLTRSLSKPFVCPLTSTIRFTIFTRLVVYGLIIPMADCVSYSCDGASKQETRIIRLGAYDMENEPCGFTSGYHTAVLHSFNPERLILRYRWPEEIEPCAFAISAKPGSGNSAGHGEIVKQRTEAINCKCFDPFTPAMDEGSGRVVLSAQSGKELAVVDFAIFHKHTVNGKNKL</sequence>
<evidence type="ECO:0000313" key="3">
    <source>
        <dbReference type="Proteomes" id="UP000724874"/>
    </source>
</evidence>
<dbReference type="AlphaFoldDB" id="A0A9P5NB69"/>
<organism evidence="2 3">
    <name type="scientific">Gymnopilus junonius</name>
    <name type="common">Spectacular rustgill mushroom</name>
    <name type="synonym">Gymnopilus spectabilis subsp. junonius</name>
    <dbReference type="NCBI Taxonomy" id="109634"/>
    <lineage>
        <taxon>Eukaryota</taxon>
        <taxon>Fungi</taxon>
        <taxon>Dikarya</taxon>
        <taxon>Basidiomycota</taxon>
        <taxon>Agaricomycotina</taxon>
        <taxon>Agaricomycetes</taxon>
        <taxon>Agaricomycetidae</taxon>
        <taxon>Agaricales</taxon>
        <taxon>Agaricineae</taxon>
        <taxon>Hymenogastraceae</taxon>
        <taxon>Gymnopilus</taxon>
    </lineage>
</organism>
<proteinExistence type="predicted"/>
<dbReference type="EMBL" id="JADNYJ010000190">
    <property type="protein sequence ID" value="KAF8875867.1"/>
    <property type="molecule type" value="Genomic_DNA"/>
</dbReference>
<accession>A0A9P5NB69</accession>
<dbReference type="SUPFAM" id="SSF81383">
    <property type="entry name" value="F-box domain"/>
    <property type="match status" value="1"/>
</dbReference>
<dbReference type="InterPro" id="IPR036047">
    <property type="entry name" value="F-box-like_dom_sf"/>
</dbReference>
<evidence type="ECO:0000313" key="2">
    <source>
        <dbReference type="EMBL" id="KAF8875867.1"/>
    </source>
</evidence>
<feature type="domain" description="F-box" evidence="1">
    <location>
        <begin position="12"/>
        <end position="41"/>
    </location>
</feature>
<evidence type="ECO:0000259" key="1">
    <source>
        <dbReference type="PROSITE" id="PS50181"/>
    </source>
</evidence>
<dbReference type="OrthoDB" id="2885124at2759"/>
<dbReference type="PROSITE" id="PS50181">
    <property type="entry name" value="FBOX"/>
    <property type="match status" value="1"/>
</dbReference>
<dbReference type="InterPro" id="IPR001810">
    <property type="entry name" value="F-box_dom"/>
</dbReference>
<keyword evidence="3" id="KW-1185">Reference proteome</keyword>